<reference evidence="15 16" key="1">
    <citation type="submission" date="2019-10" db="EMBL/GenBank/DDBJ databases">
        <authorList>
            <person name="Palmer J.M."/>
        </authorList>
    </citation>
    <scope>NUCLEOTIDE SEQUENCE [LARGE SCALE GENOMIC DNA]</scope>
    <source>
        <strain evidence="15 16">TWF694</strain>
    </source>
</reference>
<comment type="caution">
    <text evidence="15">The sequence shown here is derived from an EMBL/GenBank/DDBJ whole genome shotgun (WGS) entry which is preliminary data.</text>
</comment>
<accession>A0AAV9XFH4</accession>
<protein>
    <recommendedName>
        <fullName evidence="3">Exocyst complex component EXO84</fullName>
    </recommendedName>
    <alternativeName>
        <fullName evidence="11">Exocyst complex component exo84</fullName>
    </alternativeName>
</protein>
<feature type="region of interest" description="Disordered" evidence="13">
    <location>
        <begin position="97"/>
        <end position="135"/>
    </location>
</feature>
<evidence type="ECO:0000256" key="5">
    <source>
        <dbReference type="ARBA" id="ARBA00022483"/>
    </source>
</evidence>
<dbReference type="InterPro" id="IPR042561">
    <property type="entry name" value="Exo84_C_1"/>
</dbReference>
<sequence length="698" mass="77914">MSSGLRMGQMKGSDKKGSDKKKGGTGPKIEISGPVMGSVKKDPINFLDSIGAADQQRIADLMKRRQSSRIISTPIASAQDAPGVPVIPLEFSNATAAPASSSKLEVPGTRSGRPSTRPSTSSGRRPQLDFGGPGISVNVDDYRTEDFNAADYISSVLRDASEEEVRQYMHELKRTRKRASADLQTNVYVNRIQFIAISKEIGNVKEEMRSLRNSLAELDLTIQSLNSNQESDSFGFSLEASSMDFMGGGSGRSKKKANRTSVADLAQMWATHLKLLWERVENSQKYLPASPGRHIVMDSPHWVELNSATWKPMRQVHMFLLNDNLLVASLKKRRPDAANRGGPPTKLFAEHCWQLGEVEMIDLATSSGETCAVNIKVAKESFVYRSDKVDKKVKLLMTFKKTVDELRKAQKTETDDQKKVKDNASFLADRDPALQGQDDLLQTISASMGRDRPMIMIDVDGTQRNLRWVETQMDELDELISRRNFEDAVGRVEFLRGIAAKHAKSNTVASEFITFRVDERALRLSAQITADLREYAAWKTYVKKNADWLVRLGFEDRAREALLDARSAVMTLRTRQVRFEGDIPSYISQVALVQFTLIRNTVEIYNACFEYKLSSPLVKWAKEHVEGYSDLLTRQLSSVSRDDDVFEQCIQYTLLHSTLLTDVGLDFKELLLPKETSTINGHVDALGETATLVPSAAA</sequence>
<keyword evidence="7 12" id="KW-0175">Coiled coil</keyword>
<dbReference type="InterPro" id="IPR042560">
    <property type="entry name" value="Exo84_C_2"/>
</dbReference>
<name>A0AAV9XFH4_9PEZI</name>
<keyword evidence="4" id="KW-0813">Transport</keyword>
<dbReference type="Gene3D" id="1.20.58.1210">
    <property type="entry name" value="Exo84p, N-terminal helical domain"/>
    <property type="match status" value="1"/>
</dbReference>
<evidence type="ECO:0000256" key="12">
    <source>
        <dbReference type="SAM" id="Coils"/>
    </source>
</evidence>
<dbReference type="Proteomes" id="UP001365542">
    <property type="component" value="Unassembled WGS sequence"/>
</dbReference>
<dbReference type="FunFam" id="2.30.29.30:FF:000264">
    <property type="entry name" value="Potential exocyst complex component Exo84"/>
    <property type="match status" value="1"/>
</dbReference>
<dbReference type="PANTHER" id="PTHR21426:SF12">
    <property type="entry name" value="EXOCYST COMPLEX COMPONENT 8"/>
    <property type="match status" value="1"/>
</dbReference>
<evidence type="ECO:0000256" key="1">
    <source>
        <dbReference type="ARBA" id="ARBA00004398"/>
    </source>
</evidence>
<dbReference type="Gene3D" id="2.30.29.30">
    <property type="entry name" value="Pleckstrin-homology domain (PH domain)/Phosphotyrosine-binding domain (PTB)"/>
    <property type="match status" value="1"/>
</dbReference>
<feature type="compositionally biased region" description="Low complexity" evidence="13">
    <location>
        <begin position="107"/>
        <end position="125"/>
    </location>
</feature>
<dbReference type="AlphaFoldDB" id="A0AAV9XFH4"/>
<dbReference type="Gene3D" id="1.20.58.1220">
    <property type="entry name" value="Exo84p, C-terminal helical domain"/>
    <property type="match status" value="1"/>
</dbReference>
<evidence type="ECO:0000256" key="8">
    <source>
        <dbReference type="ARBA" id="ARBA00023329"/>
    </source>
</evidence>
<comment type="similarity">
    <text evidence="2">Belongs to the EXO84 family.</text>
</comment>
<evidence type="ECO:0000256" key="3">
    <source>
        <dbReference type="ARBA" id="ARBA00021269"/>
    </source>
</evidence>
<dbReference type="InterPro" id="IPR032403">
    <property type="entry name" value="Exo84_C"/>
</dbReference>
<keyword evidence="16" id="KW-1185">Reference proteome</keyword>
<evidence type="ECO:0000256" key="9">
    <source>
        <dbReference type="ARBA" id="ARBA00057052"/>
    </source>
</evidence>
<dbReference type="GO" id="GO:0030133">
    <property type="term" value="C:transport vesicle"/>
    <property type="evidence" value="ECO:0007669"/>
    <property type="project" value="UniProtKB-SubCell"/>
</dbReference>
<proteinExistence type="inferred from homology"/>
<evidence type="ECO:0000259" key="14">
    <source>
        <dbReference type="Pfam" id="PF16528"/>
    </source>
</evidence>
<organism evidence="15 16">
    <name type="scientific">Orbilia ellipsospora</name>
    <dbReference type="NCBI Taxonomy" id="2528407"/>
    <lineage>
        <taxon>Eukaryota</taxon>
        <taxon>Fungi</taxon>
        <taxon>Dikarya</taxon>
        <taxon>Ascomycota</taxon>
        <taxon>Pezizomycotina</taxon>
        <taxon>Orbiliomycetes</taxon>
        <taxon>Orbiliales</taxon>
        <taxon>Orbiliaceae</taxon>
        <taxon>Orbilia</taxon>
    </lineage>
</organism>
<evidence type="ECO:0000256" key="2">
    <source>
        <dbReference type="ARBA" id="ARBA00007210"/>
    </source>
</evidence>
<gene>
    <name evidence="15" type="primary">EXO84</name>
    <name evidence="15" type="ORF">TWF694_009158</name>
</gene>
<dbReference type="GO" id="GO:0015031">
    <property type="term" value="P:protein transport"/>
    <property type="evidence" value="ECO:0007669"/>
    <property type="project" value="UniProtKB-KW"/>
</dbReference>
<dbReference type="SUPFAM" id="SSF50729">
    <property type="entry name" value="PH domain-like"/>
    <property type="match status" value="1"/>
</dbReference>
<dbReference type="Pfam" id="PF25345">
    <property type="entry name" value="PH_EXO84"/>
    <property type="match status" value="1"/>
</dbReference>
<evidence type="ECO:0000256" key="4">
    <source>
        <dbReference type="ARBA" id="ARBA00022448"/>
    </source>
</evidence>
<dbReference type="InterPro" id="IPR033961">
    <property type="entry name" value="Exo84"/>
</dbReference>
<dbReference type="EMBL" id="JAVHJO010000005">
    <property type="protein sequence ID" value="KAK6540357.1"/>
    <property type="molecule type" value="Genomic_DNA"/>
</dbReference>
<dbReference type="Pfam" id="PF16528">
    <property type="entry name" value="Exo84_C"/>
    <property type="match status" value="1"/>
</dbReference>
<keyword evidence="5" id="KW-0268">Exocytosis</keyword>
<dbReference type="SUPFAM" id="SSF74788">
    <property type="entry name" value="Cullin repeat-like"/>
    <property type="match status" value="1"/>
</dbReference>
<evidence type="ECO:0000256" key="7">
    <source>
        <dbReference type="ARBA" id="ARBA00023054"/>
    </source>
</evidence>
<evidence type="ECO:0000256" key="11">
    <source>
        <dbReference type="ARBA" id="ARBA00071741"/>
    </source>
</evidence>
<feature type="region of interest" description="Disordered" evidence="13">
    <location>
        <begin position="1"/>
        <end position="38"/>
    </location>
</feature>
<evidence type="ECO:0000313" key="16">
    <source>
        <dbReference type="Proteomes" id="UP001365542"/>
    </source>
</evidence>
<dbReference type="PANTHER" id="PTHR21426">
    <property type="entry name" value="EXOCYST COMPLEX COMPONENT 8"/>
    <property type="match status" value="1"/>
</dbReference>
<dbReference type="InterPro" id="IPR016159">
    <property type="entry name" value="Cullin_repeat-like_dom_sf"/>
</dbReference>
<evidence type="ECO:0000313" key="15">
    <source>
        <dbReference type="EMBL" id="KAK6540357.1"/>
    </source>
</evidence>
<keyword evidence="6" id="KW-0653">Protein transport</keyword>
<dbReference type="GO" id="GO:0000145">
    <property type="term" value="C:exocyst"/>
    <property type="evidence" value="ECO:0007669"/>
    <property type="project" value="InterPro"/>
</dbReference>
<keyword evidence="8" id="KW-0968">Cytoplasmic vesicle</keyword>
<feature type="compositionally biased region" description="Basic and acidic residues" evidence="13">
    <location>
        <begin position="12"/>
        <end position="22"/>
    </location>
</feature>
<feature type="domain" description="Exocyst component Exo84 C-terminal" evidence="14">
    <location>
        <begin position="467"/>
        <end position="668"/>
    </location>
</feature>
<feature type="coiled-coil region" evidence="12">
    <location>
        <begin position="158"/>
        <end position="228"/>
    </location>
</feature>
<evidence type="ECO:0000256" key="6">
    <source>
        <dbReference type="ARBA" id="ARBA00022927"/>
    </source>
</evidence>
<dbReference type="Pfam" id="PF08700">
    <property type="entry name" value="VPS51_Exo84_N"/>
    <property type="match status" value="1"/>
</dbReference>
<dbReference type="InterPro" id="IPR011993">
    <property type="entry name" value="PH-like_dom_sf"/>
</dbReference>
<comment type="function">
    <text evidence="9">Involved in the secretory pathway as part of the exocyst complex which tethers secretory vesicles to the sites of exocytosis. Plays a role in both the assembly of the exocyst and the polarization of this complex to specific sites of the plasma membrane for exocytosis. Also involved in assembly of the spliceosome.</text>
</comment>
<dbReference type="GO" id="GO:0006887">
    <property type="term" value="P:exocytosis"/>
    <property type="evidence" value="ECO:0007669"/>
    <property type="project" value="UniProtKB-KW"/>
</dbReference>
<dbReference type="GO" id="GO:0006893">
    <property type="term" value="P:Golgi to plasma membrane transport"/>
    <property type="evidence" value="ECO:0007669"/>
    <property type="project" value="TreeGrafter"/>
</dbReference>
<comment type="subcellular location">
    <subcellularLocation>
        <location evidence="1">Cytoplasmic vesicle</location>
        <location evidence="1">Secretory vesicle</location>
    </subcellularLocation>
</comment>
<comment type="subunit">
    <text evidence="10">Component of the exocyst complex.</text>
</comment>
<evidence type="ECO:0000256" key="13">
    <source>
        <dbReference type="SAM" id="MobiDB-lite"/>
    </source>
</evidence>
<evidence type="ECO:0000256" key="10">
    <source>
        <dbReference type="ARBA" id="ARBA00065378"/>
    </source>
</evidence>